<reference evidence="3 4" key="1">
    <citation type="submission" date="2016-12" db="EMBL/GenBank/DDBJ databases">
        <title>The genome of dimorphic prosthecate Glycocaulis alkaliphilus 6b-8t, isolated from crude oil dictates its adaptability in petroleum environments.</title>
        <authorList>
            <person name="Wu X.-L."/>
            <person name="Geng S."/>
        </authorList>
    </citation>
    <scope>NUCLEOTIDE SEQUENCE [LARGE SCALE GENOMIC DNA]</scope>
    <source>
        <strain evidence="3 4">6B-8</strain>
    </source>
</reference>
<sequence length="84" mass="9429">MATMNISLPDALKSVVDSQVGSGQYASASDYVRDLIRRDEENRRKRAEFERLIQEGIDSGVSEKSFDEVMADARAEAKRRGYAD</sequence>
<dbReference type="RefSeq" id="WP_127566101.1">
    <property type="nucleotide sequence ID" value="NZ_BMFB01000005.1"/>
</dbReference>
<dbReference type="PANTHER" id="PTHR36582">
    <property type="entry name" value="ANTITOXIN PARD"/>
    <property type="match status" value="1"/>
</dbReference>
<protein>
    <submittedName>
        <fullName evidence="3">Antitoxin protein ParD-4</fullName>
    </submittedName>
</protein>
<evidence type="ECO:0000313" key="4">
    <source>
        <dbReference type="Proteomes" id="UP000286954"/>
    </source>
</evidence>
<comment type="similarity">
    <text evidence="1">Belongs to the ParD antitoxin family.</text>
</comment>
<dbReference type="InterPro" id="IPR010985">
    <property type="entry name" value="Ribbon_hlx_hlx"/>
</dbReference>
<dbReference type="EMBL" id="CP018911">
    <property type="protein sequence ID" value="AZU03692.1"/>
    <property type="molecule type" value="Genomic_DNA"/>
</dbReference>
<proteinExistence type="inferred from homology"/>
<dbReference type="PANTHER" id="PTHR36582:SF2">
    <property type="entry name" value="ANTITOXIN PARD"/>
    <property type="match status" value="1"/>
</dbReference>
<dbReference type="AlphaFoldDB" id="A0A3T0E8P4"/>
<evidence type="ECO:0000256" key="2">
    <source>
        <dbReference type="ARBA" id="ARBA00022649"/>
    </source>
</evidence>
<name>A0A3T0E8P4_9PROT</name>
<dbReference type="GO" id="GO:0006355">
    <property type="term" value="P:regulation of DNA-templated transcription"/>
    <property type="evidence" value="ECO:0007669"/>
    <property type="project" value="InterPro"/>
</dbReference>
<evidence type="ECO:0000313" key="3">
    <source>
        <dbReference type="EMBL" id="AZU03692.1"/>
    </source>
</evidence>
<evidence type="ECO:0000256" key="1">
    <source>
        <dbReference type="ARBA" id="ARBA00008580"/>
    </source>
</evidence>
<organism evidence="3 4">
    <name type="scientific">Glycocaulis alkaliphilus</name>
    <dbReference type="NCBI Taxonomy" id="1434191"/>
    <lineage>
        <taxon>Bacteria</taxon>
        <taxon>Pseudomonadati</taxon>
        <taxon>Pseudomonadota</taxon>
        <taxon>Alphaproteobacteria</taxon>
        <taxon>Maricaulales</taxon>
        <taxon>Maricaulaceae</taxon>
        <taxon>Glycocaulis</taxon>
    </lineage>
</organism>
<gene>
    <name evidence="3" type="ORF">X907_1154</name>
</gene>
<dbReference type="NCBIfam" id="TIGR02606">
    <property type="entry name" value="antidote_CC2985"/>
    <property type="match status" value="1"/>
</dbReference>
<dbReference type="Pfam" id="PF03693">
    <property type="entry name" value="ParD_antitoxin"/>
    <property type="match status" value="1"/>
</dbReference>
<accession>A0A3T0E8P4</accession>
<dbReference type="Proteomes" id="UP000286954">
    <property type="component" value="Chromosome"/>
</dbReference>
<keyword evidence="2" id="KW-1277">Toxin-antitoxin system</keyword>
<dbReference type="SUPFAM" id="SSF47598">
    <property type="entry name" value="Ribbon-helix-helix"/>
    <property type="match status" value="1"/>
</dbReference>
<dbReference type="InterPro" id="IPR022789">
    <property type="entry name" value="ParD"/>
</dbReference>
<dbReference type="OrthoDB" id="9811310at2"/>
<keyword evidence="4" id="KW-1185">Reference proteome</keyword>
<dbReference type="CDD" id="cd22231">
    <property type="entry name" value="RHH_NikR_HicB-like"/>
    <property type="match status" value="1"/>
</dbReference>
<dbReference type="KEGG" id="gak:X907_1154"/>
<dbReference type="Gene3D" id="6.10.10.120">
    <property type="entry name" value="Antitoxin ParD1-like"/>
    <property type="match status" value="1"/>
</dbReference>
<dbReference type="InterPro" id="IPR038296">
    <property type="entry name" value="ParD_sf"/>
</dbReference>